<reference evidence="1" key="2">
    <citation type="submission" date="2013-05" db="EMBL/GenBank/DDBJ databases">
        <authorList>
            <person name="Carter J.-M."/>
            <person name="Baker S.C."/>
            <person name="Pink R."/>
            <person name="Carter D.R.F."/>
            <person name="Collins A."/>
            <person name="Tomlin J."/>
            <person name="Gibbs M."/>
            <person name="Breuker C.J."/>
        </authorList>
    </citation>
    <scope>NUCLEOTIDE SEQUENCE</scope>
    <source>
        <tissue evidence="1">Ovary</tissue>
    </source>
</reference>
<dbReference type="EMBL" id="GAIX01000181">
    <property type="protein sequence ID" value="JAA92379.1"/>
    <property type="molecule type" value="Transcribed_RNA"/>
</dbReference>
<protein>
    <submittedName>
        <fullName evidence="1">Uncharacterized protein</fullName>
    </submittedName>
</protein>
<accession>S4PMH1</accession>
<reference evidence="1" key="1">
    <citation type="journal article" date="2013" name="BMC Genomics">
        <title>Unscrambling butterfly oogenesis.</title>
        <authorList>
            <person name="Carter J.M."/>
            <person name="Baker S.C."/>
            <person name="Pink R."/>
            <person name="Carter D.R."/>
            <person name="Collins A."/>
            <person name="Tomlin J."/>
            <person name="Gibbs M."/>
            <person name="Breuker C.J."/>
        </authorList>
    </citation>
    <scope>NUCLEOTIDE SEQUENCE</scope>
    <source>
        <tissue evidence="1">Ovary</tissue>
    </source>
</reference>
<dbReference type="AlphaFoldDB" id="S4PMH1"/>
<organism evidence="1">
    <name type="scientific">Pararge aegeria</name>
    <name type="common">speckled wood butterfly</name>
    <dbReference type="NCBI Taxonomy" id="116150"/>
    <lineage>
        <taxon>Eukaryota</taxon>
        <taxon>Metazoa</taxon>
        <taxon>Ecdysozoa</taxon>
        <taxon>Arthropoda</taxon>
        <taxon>Hexapoda</taxon>
        <taxon>Insecta</taxon>
        <taxon>Pterygota</taxon>
        <taxon>Neoptera</taxon>
        <taxon>Endopterygota</taxon>
        <taxon>Lepidoptera</taxon>
        <taxon>Glossata</taxon>
        <taxon>Ditrysia</taxon>
        <taxon>Papilionoidea</taxon>
        <taxon>Nymphalidae</taxon>
        <taxon>Satyrinae</taxon>
        <taxon>Satyrini</taxon>
        <taxon>Parargina</taxon>
        <taxon>Pararge</taxon>
    </lineage>
</organism>
<evidence type="ECO:0000313" key="1">
    <source>
        <dbReference type="EMBL" id="JAA92379.1"/>
    </source>
</evidence>
<sequence length="94" mass="10695">MVVTPLVKPYTGNSSVEALKLSSHYFCFWRVLSGDKCPHTYRDMLRSIVSNGLQYILLLPLTIYLIEGNKIIEDLNHGYVPTHLDSRKNKSTAL</sequence>
<proteinExistence type="predicted"/>
<name>S4PMH1_9NEOP</name>